<protein>
    <submittedName>
        <fullName evidence="1">Uncharacterized protein</fullName>
    </submittedName>
</protein>
<keyword evidence="2" id="KW-1185">Reference proteome</keyword>
<dbReference type="Proteomes" id="UP000240904">
    <property type="component" value="Unassembled WGS sequence"/>
</dbReference>
<proteinExistence type="predicted"/>
<evidence type="ECO:0000313" key="2">
    <source>
        <dbReference type="Proteomes" id="UP000240904"/>
    </source>
</evidence>
<gene>
    <name evidence="1" type="ORF">C9I89_04140</name>
</gene>
<organism evidence="1 2">
    <name type="scientific">Photobacterium lipolyticum</name>
    <dbReference type="NCBI Taxonomy" id="266810"/>
    <lineage>
        <taxon>Bacteria</taxon>
        <taxon>Pseudomonadati</taxon>
        <taxon>Pseudomonadota</taxon>
        <taxon>Gammaproteobacteria</taxon>
        <taxon>Vibrionales</taxon>
        <taxon>Vibrionaceae</taxon>
        <taxon>Photobacterium</taxon>
    </lineage>
</organism>
<dbReference type="AlphaFoldDB" id="A0A2T3N2X3"/>
<accession>A0A2T3N2X3</accession>
<dbReference type="RefSeq" id="WP_107282096.1">
    <property type="nucleotide sequence ID" value="NZ_PYMC01000002.1"/>
</dbReference>
<comment type="caution">
    <text evidence="1">The sequence shown here is derived from an EMBL/GenBank/DDBJ whole genome shotgun (WGS) entry which is preliminary data.</text>
</comment>
<name>A0A2T3N2X3_9GAMM</name>
<evidence type="ECO:0000313" key="1">
    <source>
        <dbReference type="EMBL" id="PSW06732.1"/>
    </source>
</evidence>
<sequence length="418" mass="46848">MWNETILSTVFFALLITCSISYASNIPITEYELKNFFYNKLEKDTLDMISKEESLSHMEINTYPTNDANKFLVFYRVNHPIYTGASGCSNFDVYLIEFYWKEDQLKLLTRELNEEIGCEYALRKSMTNGYPDIILQQALIGASNDGYEIVKFYFGQYRVMESHNFYGDETFIRISQFDGADIEYSIEGESYLVKESLSGKYISSKTPAEIDSGSKQAITQSQCNIQIIGNNSSASVNCENIRTADAIKSISSACAKILEIIPQLTNNTEILAQTKSSYKIRVDANANNISQYVECLNKLISTSTSKVLAYNGTIKKNSSNPFSEILQLTVANPETTTINDILITVNSLKSSSFHSLSFDSKKCRVKSSNPMILSVACKSLKSGEVLTINISGKTNEKISAKVHYRATDFSEIVNYSSN</sequence>
<dbReference type="EMBL" id="PYMC01000002">
    <property type="protein sequence ID" value="PSW06732.1"/>
    <property type="molecule type" value="Genomic_DNA"/>
</dbReference>
<reference evidence="1 2" key="1">
    <citation type="submission" date="2018-03" db="EMBL/GenBank/DDBJ databases">
        <title>Whole genome sequencing of Histamine producing bacteria.</title>
        <authorList>
            <person name="Butler K."/>
        </authorList>
    </citation>
    <scope>NUCLEOTIDE SEQUENCE [LARGE SCALE GENOMIC DNA]</scope>
    <source>
        <strain evidence="1 2">DSM 16190</strain>
    </source>
</reference>